<accession>A0A1B8ZXA1</accession>
<protein>
    <recommendedName>
        <fullName evidence="3">Bacteriocin</fullName>
    </recommendedName>
</protein>
<organism evidence="1 2">
    <name type="scientific">Chryseobacterium artocarpi</name>
    <dbReference type="NCBI Taxonomy" id="1414727"/>
    <lineage>
        <taxon>Bacteria</taxon>
        <taxon>Pseudomonadati</taxon>
        <taxon>Bacteroidota</taxon>
        <taxon>Flavobacteriia</taxon>
        <taxon>Flavobacteriales</taxon>
        <taxon>Weeksellaceae</taxon>
        <taxon>Chryseobacterium group</taxon>
        <taxon>Chryseobacterium</taxon>
    </lineage>
</organism>
<name>A0A1B8ZXA1_9FLAO</name>
<evidence type="ECO:0000313" key="1">
    <source>
        <dbReference type="EMBL" id="OCA76213.1"/>
    </source>
</evidence>
<dbReference type="Proteomes" id="UP000092651">
    <property type="component" value="Unassembled WGS sequence"/>
</dbReference>
<evidence type="ECO:0008006" key="3">
    <source>
        <dbReference type="Google" id="ProtNLM"/>
    </source>
</evidence>
<reference evidence="1 2" key="1">
    <citation type="submission" date="2016-07" db="EMBL/GenBank/DDBJ databases">
        <authorList>
            <person name="Jeong J.-J."/>
            <person name="Kim D.W."/>
            <person name="Sang M.K."/>
            <person name="Choi I.-G."/>
            <person name="Kim K.D."/>
        </authorList>
    </citation>
    <scope>NUCLEOTIDE SEQUENCE [LARGE SCALE GENOMIC DNA]</scope>
    <source>
        <strain evidence="1 2">UTM-3</strain>
    </source>
</reference>
<proteinExistence type="predicted"/>
<comment type="caution">
    <text evidence="1">The sequence shown here is derived from an EMBL/GenBank/DDBJ whole genome shotgun (WGS) entry which is preliminary data.</text>
</comment>
<dbReference type="OrthoDB" id="1366592at2"/>
<sequence length="59" mass="6177">MNIIKNAKKLRKEDLKSITGGIGKIGTPETSLCGCSCTGAVTGPKYCVDLISCPQVMTC</sequence>
<dbReference type="AlphaFoldDB" id="A0A1B8ZXA1"/>
<gene>
    <name evidence="1" type="ORF">BBI01_05835</name>
</gene>
<dbReference type="EMBL" id="MAYH01000012">
    <property type="protein sequence ID" value="OCA76213.1"/>
    <property type="molecule type" value="Genomic_DNA"/>
</dbReference>
<evidence type="ECO:0000313" key="2">
    <source>
        <dbReference type="Proteomes" id="UP000092651"/>
    </source>
</evidence>
<keyword evidence="2" id="KW-1185">Reference proteome</keyword>
<dbReference type="RefSeq" id="WP_065393884.1">
    <property type="nucleotide sequence ID" value="NZ_JBOFOB010000280.1"/>
</dbReference>